<reference evidence="2" key="2">
    <citation type="submission" date="2020-05" db="UniProtKB">
        <authorList>
            <consortium name="EnsemblMetazoa"/>
        </authorList>
    </citation>
    <scope>IDENTIFICATION</scope>
    <source>
        <strain evidence="2">wikel</strain>
    </source>
</reference>
<dbReference type="VEuPathDB" id="VectorBase:ISCW011503"/>
<organism>
    <name type="scientific">Ixodes scapularis</name>
    <name type="common">Black-legged tick</name>
    <name type="synonym">Deer tick</name>
    <dbReference type="NCBI Taxonomy" id="6945"/>
    <lineage>
        <taxon>Eukaryota</taxon>
        <taxon>Metazoa</taxon>
        <taxon>Ecdysozoa</taxon>
        <taxon>Arthropoda</taxon>
        <taxon>Chelicerata</taxon>
        <taxon>Arachnida</taxon>
        <taxon>Acari</taxon>
        <taxon>Parasitiformes</taxon>
        <taxon>Ixodida</taxon>
        <taxon>Ixodoidea</taxon>
        <taxon>Ixodidae</taxon>
        <taxon>Ixodinae</taxon>
        <taxon>Ixodes</taxon>
    </lineage>
</organism>
<keyword evidence="3" id="KW-1185">Reference proteome</keyword>
<dbReference type="PaxDb" id="6945-B7Q913"/>
<evidence type="ECO:0000313" key="1">
    <source>
        <dbReference type="EMBL" id="EEC15335.1"/>
    </source>
</evidence>
<dbReference type="EMBL" id="DS886827">
    <property type="protein sequence ID" value="EEC15335.1"/>
    <property type="molecule type" value="Genomic_DNA"/>
</dbReference>
<accession>B7Q913</accession>
<reference evidence="1 3" key="1">
    <citation type="submission" date="2008-03" db="EMBL/GenBank/DDBJ databases">
        <title>Annotation of Ixodes scapularis.</title>
        <authorList>
            <consortium name="Ixodes scapularis Genome Project Consortium"/>
            <person name="Caler E."/>
            <person name="Hannick L.I."/>
            <person name="Bidwell S."/>
            <person name="Joardar V."/>
            <person name="Thiagarajan M."/>
            <person name="Amedeo P."/>
            <person name="Galinsky K.J."/>
            <person name="Schobel S."/>
            <person name="Inman J."/>
            <person name="Hostetler J."/>
            <person name="Miller J."/>
            <person name="Hammond M."/>
            <person name="Megy K."/>
            <person name="Lawson D."/>
            <person name="Kodira C."/>
            <person name="Sutton G."/>
            <person name="Meyer J."/>
            <person name="Hill C.A."/>
            <person name="Birren B."/>
            <person name="Nene V."/>
            <person name="Collins F."/>
            <person name="Alarcon-Chaidez F."/>
            <person name="Wikel S."/>
            <person name="Strausberg R."/>
        </authorList>
    </citation>
    <scope>NUCLEOTIDE SEQUENCE [LARGE SCALE GENOMIC DNA]</scope>
    <source>
        <strain evidence="3">Wikel</strain>
        <strain evidence="1">Wikel colony</strain>
    </source>
</reference>
<dbReference type="EnsemblMetazoa" id="ISCW011503-RA">
    <property type="protein sequence ID" value="ISCW011503-PA"/>
    <property type="gene ID" value="ISCW011503"/>
</dbReference>
<name>B7Q913_IXOSC</name>
<dbReference type="AlphaFoldDB" id="B7Q913"/>
<proteinExistence type="predicted"/>
<dbReference type="Proteomes" id="UP000001555">
    <property type="component" value="Unassembled WGS sequence"/>
</dbReference>
<evidence type="ECO:0000313" key="2">
    <source>
        <dbReference type="EnsemblMetazoa" id="ISCW011503-PA"/>
    </source>
</evidence>
<gene>
    <name evidence="1" type="ORF">IscW_ISCW011503</name>
</gene>
<sequence length="112" mass="12986">MGAPFLVCTGVLRRSQTMSSFPCMHWCIVEKPLNGRVFSCMHQCIVEKPHSENTFPWQCFKIYSILLQGKSFVPWHSKTYSHPAFLSLCCHVTRPAEVTQIHWGRIWNTAFL</sequence>
<protein>
    <submittedName>
        <fullName evidence="1 2">Uncharacterized protein</fullName>
    </submittedName>
</protein>
<dbReference type="EMBL" id="ABJB010530327">
    <property type="status" value="NOT_ANNOTATED_CDS"/>
    <property type="molecule type" value="Genomic_DNA"/>
</dbReference>
<dbReference type="VEuPathDB" id="VectorBase:ISCI011503"/>
<evidence type="ECO:0000313" key="3">
    <source>
        <dbReference type="Proteomes" id="UP000001555"/>
    </source>
</evidence>
<dbReference type="HOGENOM" id="CLU_2148601_0_0_1"/>
<dbReference type="InParanoid" id="B7Q913"/>